<accession>A0A5B7ENU4</accession>
<comment type="caution">
    <text evidence="1">The sequence shown here is derived from an EMBL/GenBank/DDBJ whole genome shotgun (WGS) entry which is preliminary data.</text>
</comment>
<dbReference type="EMBL" id="VSRR010003157">
    <property type="protein sequence ID" value="MPC34916.1"/>
    <property type="molecule type" value="Genomic_DNA"/>
</dbReference>
<dbReference type="Proteomes" id="UP000324222">
    <property type="component" value="Unassembled WGS sequence"/>
</dbReference>
<evidence type="ECO:0000313" key="1">
    <source>
        <dbReference type="EMBL" id="MPC34916.1"/>
    </source>
</evidence>
<evidence type="ECO:0000313" key="2">
    <source>
        <dbReference type="Proteomes" id="UP000324222"/>
    </source>
</evidence>
<protein>
    <submittedName>
        <fullName evidence="1">Uncharacterized protein</fullName>
    </submittedName>
</protein>
<sequence length="47" mass="4886">MVQRNGAMASLGGADRGVLSRLSGWGLSGVNVYANTATFDTEARQTV</sequence>
<organism evidence="1 2">
    <name type="scientific">Portunus trituberculatus</name>
    <name type="common">Swimming crab</name>
    <name type="synonym">Neptunus trituberculatus</name>
    <dbReference type="NCBI Taxonomy" id="210409"/>
    <lineage>
        <taxon>Eukaryota</taxon>
        <taxon>Metazoa</taxon>
        <taxon>Ecdysozoa</taxon>
        <taxon>Arthropoda</taxon>
        <taxon>Crustacea</taxon>
        <taxon>Multicrustacea</taxon>
        <taxon>Malacostraca</taxon>
        <taxon>Eumalacostraca</taxon>
        <taxon>Eucarida</taxon>
        <taxon>Decapoda</taxon>
        <taxon>Pleocyemata</taxon>
        <taxon>Brachyura</taxon>
        <taxon>Eubrachyura</taxon>
        <taxon>Portunoidea</taxon>
        <taxon>Portunidae</taxon>
        <taxon>Portuninae</taxon>
        <taxon>Portunus</taxon>
    </lineage>
</organism>
<dbReference type="AlphaFoldDB" id="A0A5B7ENU4"/>
<name>A0A5B7ENU4_PORTR</name>
<gene>
    <name evidence="1" type="ORF">E2C01_028319</name>
</gene>
<reference evidence="1 2" key="1">
    <citation type="submission" date="2019-05" db="EMBL/GenBank/DDBJ databases">
        <title>Another draft genome of Portunus trituberculatus and its Hox gene families provides insights of decapod evolution.</title>
        <authorList>
            <person name="Jeong J.-H."/>
            <person name="Song I."/>
            <person name="Kim S."/>
            <person name="Choi T."/>
            <person name="Kim D."/>
            <person name="Ryu S."/>
            <person name="Kim W."/>
        </authorList>
    </citation>
    <scope>NUCLEOTIDE SEQUENCE [LARGE SCALE GENOMIC DNA]</scope>
    <source>
        <tissue evidence="1">Muscle</tissue>
    </source>
</reference>
<proteinExistence type="predicted"/>
<keyword evidence="2" id="KW-1185">Reference proteome</keyword>